<reference evidence="1 2" key="1">
    <citation type="journal article" date="2018" name="Front. Plant Sci.">
        <title>Red Clover (Trifolium pratense) and Zigzag Clover (T. medium) - A Picture of Genomic Similarities and Differences.</title>
        <authorList>
            <person name="Dluhosova J."/>
            <person name="Istvanek J."/>
            <person name="Nedelnik J."/>
            <person name="Repkova J."/>
        </authorList>
    </citation>
    <scope>NUCLEOTIDE SEQUENCE [LARGE SCALE GENOMIC DNA]</scope>
    <source>
        <strain evidence="2">cv. 10/8</strain>
        <tissue evidence="1">Leaf</tissue>
    </source>
</reference>
<dbReference type="Proteomes" id="UP000265520">
    <property type="component" value="Unassembled WGS sequence"/>
</dbReference>
<evidence type="ECO:0000313" key="2">
    <source>
        <dbReference type="Proteomes" id="UP000265520"/>
    </source>
</evidence>
<dbReference type="SUPFAM" id="SSF52047">
    <property type="entry name" value="RNI-like"/>
    <property type="match status" value="1"/>
</dbReference>
<feature type="non-terminal residue" evidence="1">
    <location>
        <position position="159"/>
    </location>
</feature>
<organism evidence="1 2">
    <name type="scientific">Trifolium medium</name>
    <dbReference type="NCBI Taxonomy" id="97028"/>
    <lineage>
        <taxon>Eukaryota</taxon>
        <taxon>Viridiplantae</taxon>
        <taxon>Streptophyta</taxon>
        <taxon>Embryophyta</taxon>
        <taxon>Tracheophyta</taxon>
        <taxon>Spermatophyta</taxon>
        <taxon>Magnoliopsida</taxon>
        <taxon>eudicotyledons</taxon>
        <taxon>Gunneridae</taxon>
        <taxon>Pentapetalae</taxon>
        <taxon>rosids</taxon>
        <taxon>fabids</taxon>
        <taxon>Fabales</taxon>
        <taxon>Fabaceae</taxon>
        <taxon>Papilionoideae</taxon>
        <taxon>50 kb inversion clade</taxon>
        <taxon>NPAAA clade</taxon>
        <taxon>Hologalegina</taxon>
        <taxon>IRL clade</taxon>
        <taxon>Trifolieae</taxon>
        <taxon>Trifolium</taxon>
    </lineage>
</organism>
<keyword evidence="2" id="KW-1185">Reference proteome</keyword>
<sequence>MDISHAPELKYVFGECDHERLSSYQYQNHVLLPHLEDLTLSQLPNLIGMCPEHCHAKWPPQSLWKLNIDNCGRLVTRWFNFEVGYDQRTHHLNENSPAKSFPSFHGYTYNASTTKHSSRKKVYSTSRDICRGCKLHAVKLRELDIWFCPNSAPSLKQIQ</sequence>
<name>A0A392MU96_9FABA</name>
<accession>A0A392MU96</accession>
<proteinExistence type="predicted"/>
<dbReference type="AlphaFoldDB" id="A0A392MU96"/>
<evidence type="ECO:0000313" key="1">
    <source>
        <dbReference type="EMBL" id="MCH91087.1"/>
    </source>
</evidence>
<gene>
    <name evidence="1" type="ORF">A2U01_0012012</name>
</gene>
<protein>
    <submittedName>
        <fullName evidence="1">Disease resistance protein (CC-NBS-LRR class) family protein</fullName>
    </submittedName>
</protein>
<comment type="caution">
    <text evidence="1">The sequence shown here is derived from an EMBL/GenBank/DDBJ whole genome shotgun (WGS) entry which is preliminary data.</text>
</comment>
<dbReference type="EMBL" id="LXQA010019654">
    <property type="protein sequence ID" value="MCH91087.1"/>
    <property type="molecule type" value="Genomic_DNA"/>
</dbReference>